<keyword evidence="4" id="KW-1185">Reference proteome</keyword>
<feature type="compositionally biased region" description="Basic residues" evidence="2">
    <location>
        <begin position="231"/>
        <end position="247"/>
    </location>
</feature>
<gene>
    <name evidence="3" type="ORF">Purlil1_7337</name>
</gene>
<evidence type="ECO:0000313" key="3">
    <source>
        <dbReference type="EMBL" id="KAK4088458.1"/>
    </source>
</evidence>
<reference evidence="3 4" key="1">
    <citation type="journal article" date="2024" name="Microbiol. Resour. Announc.">
        <title>Genome annotations for the ascomycete fungi Trichoderma harzianum, Trichoderma aggressivum, and Purpureocillium lilacinum.</title>
        <authorList>
            <person name="Beijen E.P.W."/>
            <person name="Ohm R.A."/>
        </authorList>
    </citation>
    <scope>NUCLEOTIDE SEQUENCE [LARGE SCALE GENOMIC DNA]</scope>
    <source>
        <strain evidence="3 4">CBS 150709</strain>
    </source>
</reference>
<dbReference type="EMBL" id="JAWRVI010000025">
    <property type="protein sequence ID" value="KAK4088458.1"/>
    <property type="molecule type" value="Genomic_DNA"/>
</dbReference>
<evidence type="ECO:0000256" key="2">
    <source>
        <dbReference type="SAM" id="MobiDB-lite"/>
    </source>
</evidence>
<feature type="region of interest" description="Disordered" evidence="2">
    <location>
        <begin position="1"/>
        <end position="22"/>
    </location>
</feature>
<organism evidence="3 4">
    <name type="scientific">Purpureocillium lilacinum</name>
    <name type="common">Paecilomyces lilacinus</name>
    <dbReference type="NCBI Taxonomy" id="33203"/>
    <lineage>
        <taxon>Eukaryota</taxon>
        <taxon>Fungi</taxon>
        <taxon>Dikarya</taxon>
        <taxon>Ascomycota</taxon>
        <taxon>Pezizomycotina</taxon>
        <taxon>Sordariomycetes</taxon>
        <taxon>Hypocreomycetidae</taxon>
        <taxon>Hypocreales</taxon>
        <taxon>Ophiocordycipitaceae</taxon>
        <taxon>Purpureocillium</taxon>
    </lineage>
</organism>
<feature type="compositionally biased region" description="Basic and acidic residues" evidence="2">
    <location>
        <begin position="1368"/>
        <end position="1385"/>
    </location>
</feature>
<feature type="region of interest" description="Disordered" evidence="2">
    <location>
        <begin position="1247"/>
        <end position="1410"/>
    </location>
</feature>
<evidence type="ECO:0000256" key="1">
    <source>
        <dbReference type="ARBA" id="ARBA00010216"/>
    </source>
</evidence>
<feature type="region of interest" description="Disordered" evidence="2">
    <location>
        <begin position="772"/>
        <end position="804"/>
    </location>
</feature>
<feature type="compositionally biased region" description="Basic and acidic residues" evidence="2">
    <location>
        <begin position="710"/>
        <end position="726"/>
    </location>
</feature>
<feature type="compositionally biased region" description="Polar residues" evidence="2">
    <location>
        <begin position="1"/>
        <end position="18"/>
    </location>
</feature>
<dbReference type="Pfam" id="PF21072">
    <property type="entry name" value="EFR3"/>
    <property type="match status" value="1"/>
</dbReference>
<proteinExistence type="inferred from homology"/>
<comment type="caution">
    <text evidence="3">The sequence shown here is derived from an EMBL/GenBank/DDBJ whole genome shotgun (WGS) entry which is preliminary data.</text>
</comment>
<sequence length="1410" mass="154126">MQTTTALETDTQKIPTKNSHARISPAASLLTRERRARHTGVAILGRQVASARRAWGEPLRGFARKGRCGERAKALIERATGASVGRKSPCPVCVRAGATLWRPGVCPRDSRRFPSIVSQLKRQPHDAQGGRLLTSTVLPGDTEVVGTKTGLATQAGQVLVPPYPPYLSCSERTLAVRELRATREYLLLALGRPVSSPALRDLLTKTPDRHRRPVSQLSSVSRYTSAISPRRAQHRRPRYPRRQSRHSRLSEAAPAALVTTAAAMNAIQQKCRPKHQVLVLKCYPRTSKGAVDVKPNSSELSYLLFYATNRRSKIQKIGAFLEKKTASDVWRMRIGYVVDSLPLPGASAHFFCVSQLTVILDSNVQVTLGILAALVEKSPKDVALIAPCILRVLDLVLRSDDITMIESSLPTFEAFCEHHEASSLFADHSYLQQYQAIVRSYAQLASSRHEPAKGGPVSRPVQLRWRNAGLDAIKCVASSDALSSVVGRQVDVIVPMILENMWTDDDHFLDLLYGRVQTGERSEADKMFRRRNSVNTVRTADTAGDTNPLAISGTAMDVDKIAEEDIGVLAMQCLKNIFVVPNRAQIHMATFSLLKFISQRVAQGEDVVVPAEKGEESDGGWAIKIYGIVASWAPVQDRYVILVAALETMMKTPVKDDTLKQHLTLTAMMRSLLRSDTNLIGLSMMDVLLGLVKQTKRLFQLHNGSAHDGSQSEEKTDAEKEPPNRAQRKDLLHQLERCIGDLATHVYYADQISDMVSALVSRLKPGRTASISSLADKRDANENGGPASSTVDLPGRQSPPSDTAFSYKRSKVSALRVIKAILLVANPKTRMSGNKDLSRNRVPVTVWEGTQWLLRDPDGQVRKAYVDALATWLDRETVKSDADAQDDASLQPRPSVKHSRDVPRTRRAVSGASKGERQPRARRSQFLPLLHLAIYDSALQFVDFDSDIAFLHNLLTRLVFRLGVNATRYGIPMIYRLQEDILALDQPIHKVRIAALCHGYFWALTEMFDFESSVVGRAIQNEIIRRRSKGFWVQGIQVPPPSLDQLGTPGHAGPPPTWDLSALETEELLPFDDRTSLVECVSTGYRESTLSPPASPAASPGRSHNTPILGSSMNSLPTGELGHEMPSIFRDNMLAEWSRDSAISALAEGKTESITGSKTGTTGTNQNRLTINTIGVNGGGYQPASPFGSMRNLRPHSSQMHGDRLNSMTKLRKTSMRSAVSPSVSESSKGGIASVEQLKMILAGNVSPQTAGIPGVDDDDSDDSMVSFEYTPSEEESFSPATQPDNAGTTGDALSRTISGSKFKGLGPLSSNPTYQINGEDEDHVPPVPPLPNLSSLSNKGSILHGDVSVHDYAGSSGRRNLSSRGGDSVRAKSLRSRDDGRGMDLQDLLRGIDSRAGEGSLGNLTKPPY</sequence>
<feature type="compositionally biased region" description="Polar residues" evidence="2">
    <location>
        <begin position="1279"/>
        <end position="1289"/>
    </location>
</feature>
<dbReference type="InterPro" id="IPR049150">
    <property type="entry name" value="EFR3_HEAT-like_rpt"/>
</dbReference>
<evidence type="ECO:0008006" key="5">
    <source>
        <dbReference type="Google" id="ProtNLM"/>
    </source>
</evidence>
<accession>A0ABR0BYB0</accession>
<dbReference type="InterPro" id="IPR039786">
    <property type="entry name" value="EFR3"/>
</dbReference>
<name>A0ABR0BYB0_PURLI</name>
<feature type="region of interest" description="Disordered" evidence="2">
    <location>
        <begin position="205"/>
        <end position="251"/>
    </location>
</feature>
<protein>
    <recommendedName>
        <fullName evidence="5">Protein EFR3</fullName>
    </recommendedName>
</protein>
<feature type="region of interest" description="Disordered" evidence="2">
    <location>
        <begin position="881"/>
        <end position="920"/>
    </location>
</feature>
<feature type="compositionally biased region" description="Polar residues" evidence="2">
    <location>
        <begin position="215"/>
        <end position="227"/>
    </location>
</feature>
<feature type="compositionally biased region" description="Low complexity" evidence="2">
    <location>
        <begin position="1355"/>
        <end position="1367"/>
    </location>
</feature>
<dbReference type="Proteomes" id="UP001287286">
    <property type="component" value="Unassembled WGS sequence"/>
</dbReference>
<comment type="similarity">
    <text evidence="1">Belongs to the EFR3 family.</text>
</comment>
<dbReference type="PANTHER" id="PTHR47766">
    <property type="entry name" value="PROTEIN EFR3"/>
    <property type="match status" value="1"/>
</dbReference>
<feature type="region of interest" description="Disordered" evidence="2">
    <location>
        <begin position="703"/>
        <end position="726"/>
    </location>
</feature>
<dbReference type="PANTHER" id="PTHR47766:SF1">
    <property type="entry name" value="PROTEIN EFR3"/>
    <property type="match status" value="1"/>
</dbReference>
<evidence type="ECO:0000313" key="4">
    <source>
        <dbReference type="Proteomes" id="UP001287286"/>
    </source>
</evidence>